<organism evidence="2 3">
    <name type="scientific">Ciceribacter selenitireducens ATCC BAA-1503</name>
    <dbReference type="NCBI Taxonomy" id="1336235"/>
    <lineage>
        <taxon>Bacteria</taxon>
        <taxon>Pseudomonadati</taxon>
        <taxon>Pseudomonadota</taxon>
        <taxon>Alphaproteobacteria</taxon>
        <taxon>Hyphomicrobiales</taxon>
        <taxon>Rhizobiaceae</taxon>
        <taxon>Ciceribacter</taxon>
    </lineage>
</organism>
<dbReference type="Proteomes" id="UP000254764">
    <property type="component" value="Unassembled WGS sequence"/>
</dbReference>
<name>A0A376A9S2_9HYPH</name>
<dbReference type="InterPro" id="IPR051043">
    <property type="entry name" value="Sulfatase_Mod_Factor_Kinase"/>
</dbReference>
<dbReference type="InterPro" id="IPR042095">
    <property type="entry name" value="SUMF_sf"/>
</dbReference>
<feature type="domain" description="Sulfatase-modifying factor enzyme-like" evidence="1">
    <location>
        <begin position="46"/>
        <end position="281"/>
    </location>
</feature>
<protein>
    <recommendedName>
        <fullName evidence="1">Sulfatase-modifying factor enzyme-like domain-containing protein</fullName>
    </recommendedName>
</protein>
<dbReference type="PANTHER" id="PTHR23150">
    <property type="entry name" value="SULFATASE MODIFYING FACTOR 1, 2"/>
    <property type="match status" value="1"/>
</dbReference>
<evidence type="ECO:0000313" key="2">
    <source>
        <dbReference type="EMBL" id="SSC64545.1"/>
    </source>
</evidence>
<dbReference type="InterPro" id="IPR016187">
    <property type="entry name" value="CTDL_fold"/>
</dbReference>
<reference evidence="3" key="1">
    <citation type="submission" date="2018-07" db="EMBL/GenBank/DDBJ databases">
        <authorList>
            <person name="Peiro R."/>
            <person name="Begona"/>
            <person name="Cbmso G."/>
            <person name="Lopez M."/>
            <person name="Gonzalez S."/>
        </authorList>
    </citation>
    <scope>NUCLEOTIDE SEQUENCE [LARGE SCALE GENOMIC DNA]</scope>
</reference>
<proteinExistence type="predicted"/>
<gene>
    <name evidence="2" type="ORF">RHIZ70_253</name>
</gene>
<dbReference type="SUPFAM" id="SSF56436">
    <property type="entry name" value="C-type lectin-like"/>
    <property type="match status" value="1"/>
</dbReference>
<dbReference type="AlphaFoldDB" id="A0A376A9S2"/>
<dbReference type="STRING" id="1336235.GCA_000518785_03817"/>
<dbReference type="Pfam" id="PF03781">
    <property type="entry name" value="FGE-sulfatase"/>
    <property type="match status" value="1"/>
</dbReference>
<dbReference type="OrthoDB" id="9768004at2"/>
<keyword evidence="3" id="KW-1185">Reference proteome</keyword>
<dbReference type="PANTHER" id="PTHR23150:SF19">
    <property type="entry name" value="FORMYLGLYCINE-GENERATING ENZYME"/>
    <property type="match status" value="1"/>
</dbReference>
<dbReference type="Gene3D" id="3.90.1580.10">
    <property type="entry name" value="paralog of FGE (formylglycine-generating enzyme)"/>
    <property type="match status" value="1"/>
</dbReference>
<evidence type="ECO:0000313" key="3">
    <source>
        <dbReference type="Proteomes" id="UP000254764"/>
    </source>
</evidence>
<evidence type="ECO:0000259" key="1">
    <source>
        <dbReference type="Pfam" id="PF03781"/>
    </source>
</evidence>
<dbReference type="GO" id="GO:0120147">
    <property type="term" value="F:formylglycine-generating oxidase activity"/>
    <property type="evidence" value="ECO:0007669"/>
    <property type="project" value="TreeGrafter"/>
</dbReference>
<dbReference type="EMBL" id="UEYP01000012">
    <property type="protein sequence ID" value="SSC64545.1"/>
    <property type="molecule type" value="Genomic_DNA"/>
</dbReference>
<dbReference type="InterPro" id="IPR005532">
    <property type="entry name" value="SUMF_dom"/>
</dbReference>
<dbReference type="RefSeq" id="WP_115671730.1">
    <property type="nucleotide sequence ID" value="NZ_UEYP01000012.1"/>
</dbReference>
<accession>A0A376A9S2</accession>
<sequence length="298" mass="32177">MSALSSPHLSSSVSIALPALLMLAFAGGLAFQAGLFRPATTDIPVPATIRIEPHSFTYRPAGEFYKNGFAVDAPKVEIKRTRTLDIMKYQVTTAEYDACVAEGACPAREQQTPSSLDLPATGISHDDATAYALWLSRRTNAVWTLPSDEDLAFAAGSKFPDDALGVDPDSKNPALRWLADYQREASRKASRDPTPQSLGRFGEGEYGLADFAGNVWEWTTTCNRKVTLAEGGVTASASESCGIYIASGKHRSPLSSFIRDPKSGGCSVGTPPDNVGFRLVRDNTWYSRLVFTFRHAAS</sequence>